<sequence>MTKIDSEITITGNPTDEEVAAVVAVLTARAAASPNTRVEEPKSGWAAYWRSVGAPVHPGPGSWQAVYRG</sequence>
<evidence type="ECO:0000313" key="2">
    <source>
        <dbReference type="Proteomes" id="UP000319263"/>
    </source>
</evidence>
<dbReference type="EMBL" id="CP041692">
    <property type="protein sequence ID" value="QDP95709.1"/>
    <property type="molecule type" value="Genomic_DNA"/>
</dbReference>
<gene>
    <name evidence="1" type="ORF">FOE78_07135</name>
</gene>
<dbReference type="RefSeq" id="WP_143985677.1">
    <property type="nucleotide sequence ID" value="NZ_CP041692.1"/>
</dbReference>
<reference evidence="1 2" key="1">
    <citation type="submission" date="2019-07" db="EMBL/GenBank/DDBJ databases">
        <title>Microlunatus dokdonensis sp. nov. isolated from the rhizospheric soil of the wild plant Elymus tsukushiensis.</title>
        <authorList>
            <person name="Ghim S.-Y."/>
            <person name="Hwang Y.-J."/>
            <person name="Son J.-S."/>
            <person name="Shin J.-H."/>
        </authorList>
    </citation>
    <scope>NUCLEOTIDE SEQUENCE [LARGE SCALE GENOMIC DNA]</scope>
    <source>
        <strain evidence="1 2">KUDC0627</strain>
    </source>
</reference>
<accession>A0A516PX05</accession>
<dbReference type="InterPro" id="IPR032716">
    <property type="entry name" value="ACC_epsilon"/>
</dbReference>
<dbReference type="Proteomes" id="UP000319263">
    <property type="component" value="Chromosome"/>
</dbReference>
<dbReference type="GO" id="GO:0004658">
    <property type="term" value="F:propionyl-CoA carboxylase activity"/>
    <property type="evidence" value="ECO:0007669"/>
    <property type="project" value="InterPro"/>
</dbReference>
<dbReference type="GO" id="GO:0003989">
    <property type="term" value="F:acetyl-CoA carboxylase activity"/>
    <property type="evidence" value="ECO:0007669"/>
    <property type="project" value="InterPro"/>
</dbReference>
<dbReference type="KEGG" id="mik:FOE78_07135"/>
<dbReference type="OrthoDB" id="4300992at2"/>
<dbReference type="AlphaFoldDB" id="A0A516PX05"/>
<dbReference type="Pfam" id="PF13822">
    <property type="entry name" value="ACC_epsilon"/>
    <property type="match status" value="1"/>
</dbReference>
<proteinExistence type="predicted"/>
<protein>
    <submittedName>
        <fullName evidence="1">Acyl-CoA carboxylase subunit epsilon</fullName>
    </submittedName>
</protein>
<name>A0A516PX05_9ACTN</name>
<evidence type="ECO:0000313" key="1">
    <source>
        <dbReference type="EMBL" id="QDP95709.1"/>
    </source>
</evidence>
<keyword evidence="2" id="KW-1185">Reference proteome</keyword>
<organism evidence="1 2">
    <name type="scientific">Microlunatus elymi</name>
    <dbReference type="NCBI Taxonomy" id="2596828"/>
    <lineage>
        <taxon>Bacteria</taxon>
        <taxon>Bacillati</taxon>
        <taxon>Actinomycetota</taxon>
        <taxon>Actinomycetes</taxon>
        <taxon>Propionibacteriales</taxon>
        <taxon>Propionibacteriaceae</taxon>
        <taxon>Microlunatus</taxon>
    </lineage>
</organism>